<gene>
    <name evidence="3" type="primary">A03p003510.1_BraROA</name>
    <name evidence="3" type="ORF">IGI04_009041</name>
</gene>
<feature type="compositionally biased region" description="Basic and acidic residues" evidence="1">
    <location>
        <begin position="272"/>
        <end position="281"/>
    </location>
</feature>
<dbReference type="PANTHER" id="PTHR33349">
    <property type="entry name" value="EMB|CAB62594.1"/>
    <property type="match status" value="1"/>
</dbReference>
<dbReference type="InterPro" id="IPR012417">
    <property type="entry name" value="CaM-bd_dom_pln"/>
</dbReference>
<comment type="caution">
    <text evidence="3">The sequence shown here is derived from an EMBL/GenBank/DDBJ whole genome shotgun (WGS) entry which is preliminary data.</text>
</comment>
<feature type="compositionally biased region" description="Polar residues" evidence="1">
    <location>
        <begin position="285"/>
        <end position="294"/>
    </location>
</feature>
<protein>
    <recommendedName>
        <fullName evidence="2">Calmodulin-binding domain-containing protein</fullName>
    </recommendedName>
</protein>
<accession>A0ABQ7MWB9</accession>
<dbReference type="EMBL" id="JADBGQ010000003">
    <property type="protein sequence ID" value="KAG5402922.1"/>
    <property type="molecule type" value="Genomic_DNA"/>
</dbReference>
<dbReference type="Pfam" id="PF07839">
    <property type="entry name" value="CaM_binding"/>
    <property type="match status" value="1"/>
</dbReference>
<evidence type="ECO:0000313" key="3">
    <source>
        <dbReference type="EMBL" id="KAG5402922.1"/>
    </source>
</evidence>
<evidence type="ECO:0000259" key="2">
    <source>
        <dbReference type="SMART" id="SM01054"/>
    </source>
</evidence>
<feature type="domain" description="Calmodulin-binding" evidence="2">
    <location>
        <begin position="332"/>
        <end position="449"/>
    </location>
</feature>
<dbReference type="Proteomes" id="UP000823674">
    <property type="component" value="Chromosome A03"/>
</dbReference>
<dbReference type="SMART" id="SM01054">
    <property type="entry name" value="CaM_binding"/>
    <property type="match status" value="1"/>
</dbReference>
<proteinExistence type="predicted"/>
<feature type="region of interest" description="Disordered" evidence="1">
    <location>
        <begin position="44"/>
        <end position="75"/>
    </location>
</feature>
<keyword evidence="4" id="KW-1185">Reference proteome</keyword>
<name>A0ABQ7MWB9_BRACM</name>
<dbReference type="PANTHER" id="PTHR33349:SF11">
    <property type="entry name" value="PLANT CALMODULIN-BINDING PROTEIN-LIKE PROTEIN"/>
    <property type="match status" value="1"/>
</dbReference>
<reference evidence="3 4" key="1">
    <citation type="submission" date="2021-03" db="EMBL/GenBank/DDBJ databases">
        <authorList>
            <person name="King G.J."/>
            <person name="Bancroft I."/>
            <person name="Baten A."/>
            <person name="Bloomfield J."/>
            <person name="Borpatragohain P."/>
            <person name="He Z."/>
            <person name="Irish N."/>
            <person name="Irwin J."/>
            <person name="Liu K."/>
            <person name="Mauleon R.P."/>
            <person name="Moore J."/>
            <person name="Morris R."/>
            <person name="Ostergaard L."/>
            <person name="Wang B."/>
            <person name="Wells R."/>
        </authorList>
    </citation>
    <scope>NUCLEOTIDE SEQUENCE [LARGE SCALE GENOMIC DNA]</scope>
    <source>
        <strain evidence="3">R-o-18</strain>
        <tissue evidence="3">Leaf</tissue>
    </source>
</reference>
<evidence type="ECO:0000313" key="4">
    <source>
        <dbReference type="Proteomes" id="UP000823674"/>
    </source>
</evidence>
<feature type="region of interest" description="Disordered" evidence="1">
    <location>
        <begin position="262"/>
        <end position="307"/>
    </location>
</feature>
<sequence length="476" mass="52997">MAEENISQVKEMIPDENCCFVLPPPPPAAVSNGNVNMRRYSTGALDKRVPPGGKAQLQTRYRGNQTSSTHDLCKHGKRREDELVIKPWKLVKNKKVEGGGGLVKNETLSVVRKSLVSVSKPDKSLHVAKRDPPAAVVSEVVKSCDGLRAKRSETKSTTTTTPSDSAVGVRMVKKTNVDVKKVSKSSREDVLKNLKDKEKKTKIDDVLEKKVSRIMEKKSFKEDLLKNVKRKEKTEIDERVRCDDVVEKTLYVVESSIAEKKKKKSIGSVKSETLKRSDPRPPIRQITSRSNTSLSEKKESGSPTLVANAKTEIKKRIGLTLKPKAIPPPGPPTRPVSFKKGKVLEPKAEDPTLTSINFKKRVVQEPKLRSDVNKNKNNLKDKGEGVGKMSYNSGEGIREKVVLRHRKVEEKKIMGTLFNNVIEETVNKLGEERKSRVKALVGAFETVISLQDNDKTSLLKKKKIQNKSTSSQVVEG</sequence>
<organism evidence="3 4">
    <name type="scientific">Brassica rapa subsp. trilocularis</name>
    <dbReference type="NCBI Taxonomy" id="1813537"/>
    <lineage>
        <taxon>Eukaryota</taxon>
        <taxon>Viridiplantae</taxon>
        <taxon>Streptophyta</taxon>
        <taxon>Embryophyta</taxon>
        <taxon>Tracheophyta</taxon>
        <taxon>Spermatophyta</taxon>
        <taxon>Magnoliopsida</taxon>
        <taxon>eudicotyledons</taxon>
        <taxon>Gunneridae</taxon>
        <taxon>Pentapetalae</taxon>
        <taxon>rosids</taxon>
        <taxon>malvids</taxon>
        <taxon>Brassicales</taxon>
        <taxon>Brassicaceae</taxon>
        <taxon>Brassiceae</taxon>
        <taxon>Brassica</taxon>
    </lineage>
</organism>
<evidence type="ECO:0000256" key="1">
    <source>
        <dbReference type="SAM" id="MobiDB-lite"/>
    </source>
</evidence>
<feature type="compositionally biased region" description="Polar residues" evidence="1">
    <location>
        <begin position="56"/>
        <end position="70"/>
    </location>
</feature>